<comment type="caution">
    <text evidence="1">The sequence shown here is derived from an EMBL/GenBank/DDBJ whole genome shotgun (WGS) entry which is preliminary data.</text>
</comment>
<proteinExistence type="predicted"/>
<name>A0A9X1A6U6_9HYPH</name>
<sequence length="100" mass="11167">MKSNITPITDHVMGSNYDGDIKSLVHRLLAVEDRIDHENKLKALIFAEAKVNNVDIGALKATIRTIRYMPQSGAENLFGLSETVKSYLDIVVPKRGSEKR</sequence>
<evidence type="ECO:0000313" key="1">
    <source>
        <dbReference type="EMBL" id="MBT1154329.1"/>
    </source>
</evidence>
<reference evidence="1" key="1">
    <citation type="journal article" date="2021" name="Microorganisms">
        <title>Phylogenomic Reconstruction and Metabolic Potential of the Genus Aminobacter.</title>
        <authorList>
            <person name="Artuso I."/>
            <person name="Turrini P."/>
            <person name="Pirolo M."/>
            <person name="Lugli G.A."/>
            <person name="Ventura M."/>
            <person name="Visca P."/>
        </authorList>
    </citation>
    <scope>NUCLEOTIDE SEQUENCE</scope>
    <source>
        <strain evidence="1">LMG 26462</strain>
    </source>
</reference>
<gene>
    <name evidence="1" type="ORF">J1C56_01855</name>
</gene>
<dbReference type="AlphaFoldDB" id="A0A9X1A6U6"/>
<evidence type="ECO:0000313" key="2">
    <source>
        <dbReference type="Proteomes" id="UP001138921"/>
    </source>
</evidence>
<dbReference type="EMBL" id="JAFLWW010000001">
    <property type="protein sequence ID" value="MBT1154329.1"/>
    <property type="molecule type" value="Genomic_DNA"/>
</dbReference>
<organism evidence="1 2">
    <name type="scientific">Aminobacter anthyllidis</name>
    <dbReference type="NCBI Taxonomy" id="1035067"/>
    <lineage>
        <taxon>Bacteria</taxon>
        <taxon>Pseudomonadati</taxon>
        <taxon>Pseudomonadota</taxon>
        <taxon>Alphaproteobacteria</taxon>
        <taxon>Hyphomicrobiales</taxon>
        <taxon>Phyllobacteriaceae</taxon>
        <taxon>Aminobacter</taxon>
    </lineage>
</organism>
<keyword evidence="2" id="KW-1185">Reference proteome</keyword>
<protein>
    <submittedName>
        <fullName evidence="1">Uncharacterized protein</fullName>
    </submittedName>
</protein>
<reference evidence="1" key="2">
    <citation type="submission" date="2021-03" db="EMBL/GenBank/DDBJ databases">
        <authorList>
            <person name="Artuso I."/>
            <person name="Turrini P."/>
            <person name="Pirolo M."/>
            <person name="Lugli G.A."/>
            <person name="Ventura M."/>
            <person name="Visca P."/>
        </authorList>
    </citation>
    <scope>NUCLEOTIDE SEQUENCE</scope>
    <source>
        <strain evidence="1">LMG 26462</strain>
    </source>
</reference>
<accession>A0A9X1A6U6</accession>
<dbReference type="Proteomes" id="UP001138921">
    <property type="component" value="Unassembled WGS sequence"/>
</dbReference>
<dbReference type="RefSeq" id="WP_214385454.1">
    <property type="nucleotide sequence ID" value="NZ_JAFLWW010000001.1"/>
</dbReference>